<protein>
    <submittedName>
        <fullName evidence="2">GNAT family N-acetyltransferase</fullName>
        <ecNumber evidence="2">2.3.-.-</ecNumber>
    </submittedName>
</protein>
<dbReference type="InterPro" id="IPR016181">
    <property type="entry name" value="Acyl_CoA_acyltransferase"/>
</dbReference>
<dbReference type="Pfam" id="PF13420">
    <property type="entry name" value="Acetyltransf_4"/>
    <property type="match status" value="1"/>
</dbReference>
<dbReference type="PANTHER" id="PTHR43072">
    <property type="entry name" value="N-ACETYLTRANSFERASE"/>
    <property type="match status" value="1"/>
</dbReference>
<evidence type="ECO:0000313" key="3">
    <source>
        <dbReference type="Proteomes" id="UP001596138"/>
    </source>
</evidence>
<keyword evidence="2" id="KW-0012">Acyltransferase</keyword>
<keyword evidence="3" id="KW-1185">Reference proteome</keyword>
<dbReference type="Gene3D" id="3.40.630.30">
    <property type="match status" value="1"/>
</dbReference>
<dbReference type="PANTHER" id="PTHR43072:SF8">
    <property type="entry name" value="ACYLTRANSFERASE FABY-RELATED"/>
    <property type="match status" value="1"/>
</dbReference>
<evidence type="ECO:0000259" key="1">
    <source>
        <dbReference type="PROSITE" id="PS51186"/>
    </source>
</evidence>
<dbReference type="RefSeq" id="WP_386763643.1">
    <property type="nucleotide sequence ID" value="NZ_JBHSTI010000002.1"/>
</dbReference>
<dbReference type="EC" id="2.3.-.-" evidence="2"/>
<dbReference type="SUPFAM" id="SSF55729">
    <property type="entry name" value="Acyl-CoA N-acyltransferases (Nat)"/>
    <property type="match status" value="1"/>
</dbReference>
<sequence>MADIRVRAASPRDAERIAAVYAPHVEASYASFEEVAPDAREMAARMAAAPLLPWLVAEDAEERVLGFAYAAHHRVRRAYRWACDVSVYLDAGATGRGIGTALYAELLPTVERLGYVQCFAGIALPNDASVALHRAHGFAQFGVYRDVGFKLGAWRSVAWFQRTLADPPSDPAEPKGWAPDGG</sequence>
<dbReference type="EMBL" id="JBHSTI010000002">
    <property type="protein sequence ID" value="MFC6236601.1"/>
    <property type="molecule type" value="Genomic_DNA"/>
</dbReference>
<reference evidence="3" key="1">
    <citation type="journal article" date="2019" name="Int. J. Syst. Evol. Microbiol.">
        <title>The Global Catalogue of Microorganisms (GCM) 10K type strain sequencing project: providing services to taxonomists for standard genome sequencing and annotation.</title>
        <authorList>
            <consortium name="The Broad Institute Genomics Platform"/>
            <consortium name="The Broad Institute Genome Sequencing Center for Infectious Disease"/>
            <person name="Wu L."/>
            <person name="Ma J."/>
        </authorList>
    </citation>
    <scope>NUCLEOTIDE SEQUENCE [LARGE SCALE GENOMIC DNA]</scope>
    <source>
        <strain evidence="3">CGMCC 4.7317</strain>
    </source>
</reference>
<keyword evidence="2" id="KW-0808">Transferase</keyword>
<dbReference type="PROSITE" id="PS51186">
    <property type="entry name" value="GNAT"/>
    <property type="match status" value="1"/>
</dbReference>
<feature type="domain" description="N-acetyltransferase" evidence="1">
    <location>
        <begin position="4"/>
        <end position="165"/>
    </location>
</feature>
<comment type="caution">
    <text evidence="2">The sequence shown here is derived from an EMBL/GenBank/DDBJ whole genome shotgun (WGS) entry which is preliminary data.</text>
</comment>
<organism evidence="2 3">
    <name type="scientific">Longivirga aurantiaca</name>
    <dbReference type="NCBI Taxonomy" id="1837743"/>
    <lineage>
        <taxon>Bacteria</taxon>
        <taxon>Bacillati</taxon>
        <taxon>Actinomycetota</taxon>
        <taxon>Actinomycetes</taxon>
        <taxon>Sporichthyales</taxon>
        <taxon>Sporichthyaceae</taxon>
        <taxon>Longivirga</taxon>
    </lineage>
</organism>
<name>A0ABW1SW18_9ACTN</name>
<proteinExistence type="predicted"/>
<dbReference type="GO" id="GO:0016746">
    <property type="term" value="F:acyltransferase activity"/>
    <property type="evidence" value="ECO:0007669"/>
    <property type="project" value="UniProtKB-KW"/>
</dbReference>
<gene>
    <name evidence="2" type="ORF">ACFQGU_01830</name>
</gene>
<dbReference type="InterPro" id="IPR000182">
    <property type="entry name" value="GNAT_dom"/>
</dbReference>
<evidence type="ECO:0000313" key="2">
    <source>
        <dbReference type="EMBL" id="MFC6236601.1"/>
    </source>
</evidence>
<dbReference type="Proteomes" id="UP001596138">
    <property type="component" value="Unassembled WGS sequence"/>
</dbReference>
<accession>A0ABW1SW18</accession>